<evidence type="ECO:0000313" key="2">
    <source>
        <dbReference type="EMBL" id="GIH05274.1"/>
    </source>
</evidence>
<dbReference type="AlphaFoldDB" id="A0A8J3VFE2"/>
<feature type="transmembrane region" description="Helical" evidence="1">
    <location>
        <begin position="128"/>
        <end position="154"/>
    </location>
</feature>
<feature type="transmembrane region" description="Helical" evidence="1">
    <location>
        <begin position="101"/>
        <end position="121"/>
    </location>
</feature>
<feature type="transmembrane region" description="Helical" evidence="1">
    <location>
        <begin position="249"/>
        <end position="266"/>
    </location>
</feature>
<comment type="caution">
    <text evidence="2">The sequence shown here is derived from an EMBL/GenBank/DDBJ whole genome shotgun (WGS) entry which is preliminary data.</text>
</comment>
<evidence type="ECO:0000313" key="3">
    <source>
        <dbReference type="Proteomes" id="UP000612899"/>
    </source>
</evidence>
<feature type="transmembrane region" description="Helical" evidence="1">
    <location>
        <begin position="200"/>
        <end position="219"/>
    </location>
</feature>
<accession>A0A8J3VFE2</accession>
<dbReference type="Proteomes" id="UP000612899">
    <property type="component" value="Unassembled WGS sequence"/>
</dbReference>
<dbReference type="EMBL" id="BONY01000017">
    <property type="protein sequence ID" value="GIH05274.1"/>
    <property type="molecule type" value="Genomic_DNA"/>
</dbReference>
<feature type="transmembrane region" description="Helical" evidence="1">
    <location>
        <begin position="37"/>
        <end position="55"/>
    </location>
</feature>
<feature type="transmembrane region" description="Helical" evidence="1">
    <location>
        <begin position="225"/>
        <end position="242"/>
    </location>
</feature>
<feature type="transmembrane region" description="Helical" evidence="1">
    <location>
        <begin position="67"/>
        <end position="85"/>
    </location>
</feature>
<evidence type="ECO:0008006" key="4">
    <source>
        <dbReference type="Google" id="ProtNLM"/>
    </source>
</evidence>
<proteinExistence type="predicted"/>
<protein>
    <recommendedName>
        <fullName evidence="4">DUF2157 domain-containing protein</fullName>
    </recommendedName>
</protein>
<feature type="transmembrane region" description="Helical" evidence="1">
    <location>
        <begin position="272"/>
        <end position="293"/>
    </location>
</feature>
<organism evidence="2 3">
    <name type="scientific">Rhizocola hellebori</name>
    <dbReference type="NCBI Taxonomy" id="1392758"/>
    <lineage>
        <taxon>Bacteria</taxon>
        <taxon>Bacillati</taxon>
        <taxon>Actinomycetota</taxon>
        <taxon>Actinomycetes</taxon>
        <taxon>Micromonosporales</taxon>
        <taxon>Micromonosporaceae</taxon>
        <taxon>Rhizocola</taxon>
    </lineage>
</organism>
<feature type="transmembrane region" description="Helical" evidence="1">
    <location>
        <begin position="174"/>
        <end position="193"/>
    </location>
</feature>
<keyword evidence="1" id="KW-0812">Transmembrane</keyword>
<evidence type="ECO:0000256" key="1">
    <source>
        <dbReference type="SAM" id="Phobius"/>
    </source>
</evidence>
<keyword evidence="1" id="KW-1133">Transmembrane helix</keyword>
<sequence>MGRLVASGELTQAQAEAVRREFSAAAGGPRVGWLIEVAGYLGGGLILGGAALLVGSTWDRLGRGWQTAILAGVAALFVAAALLVAEGPGRIRALEGARRRVVGVLLALTSIPAAFAAAVAASDYDAVWGFWAGLAVSLVCLWVLATGLGVAVAAAMSVGAVVSLVEEVWHARPLGVGVALLGLGAAWAAVTVAGWARPKWLGLLIGFGLAIVGAQLPLAEGGTEAWAYALTLAVAAGCLVLYRWERSLMTLAGGVIGVTLAVPEMISDLTDGAVGGAAILLIAGVVLVTASAAGMRWHRRRAGVPD</sequence>
<reference evidence="2" key="1">
    <citation type="submission" date="2021-01" db="EMBL/GenBank/DDBJ databases">
        <title>Whole genome shotgun sequence of Rhizocola hellebori NBRC 109834.</title>
        <authorList>
            <person name="Komaki H."/>
            <person name="Tamura T."/>
        </authorList>
    </citation>
    <scope>NUCLEOTIDE SEQUENCE</scope>
    <source>
        <strain evidence="2">NBRC 109834</strain>
    </source>
</reference>
<name>A0A8J3VFE2_9ACTN</name>
<keyword evidence="3" id="KW-1185">Reference proteome</keyword>
<gene>
    <name evidence="2" type="ORF">Rhe02_33410</name>
</gene>
<keyword evidence="1" id="KW-0472">Membrane</keyword>